<feature type="domain" description="Bacterial Ig-like" evidence="5">
    <location>
        <begin position="2"/>
        <end position="73"/>
    </location>
</feature>
<protein>
    <submittedName>
        <fullName evidence="6">Unannotated protein</fullName>
    </submittedName>
</protein>
<feature type="domain" description="Bacterial Ig-like" evidence="4">
    <location>
        <begin position="1396"/>
        <end position="1477"/>
    </location>
</feature>
<feature type="transmembrane region" description="Helical" evidence="2">
    <location>
        <begin position="3070"/>
        <end position="3087"/>
    </location>
</feature>
<feature type="transmembrane region" description="Helical" evidence="2">
    <location>
        <begin position="2760"/>
        <end position="2782"/>
    </location>
</feature>
<evidence type="ECO:0000313" key="6">
    <source>
        <dbReference type="EMBL" id="CAB4563099.1"/>
    </source>
</evidence>
<feature type="region of interest" description="Disordered" evidence="1">
    <location>
        <begin position="2677"/>
        <end position="2716"/>
    </location>
</feature>
<feature type="transmembrane region" description="Helical" evidence="2">
    <location>
        <begin position="3036"/>
        <end position="3058"/>
    </location>
</feature>
<feature type="transmembrane region" description="Helical" evidence="2">
    <location>
        <begin position="2874"/>
        <end position="2896"/>
    </location>
</feature>
<evidence type="ECO:0000256" key="2">
    <source>
        <dbReference type="SAM" id="Phobius"/>
    </source>
</evidence>
<feature type="region of interest" description="Disordered" evidence="1">
    <location>
        <begin position="2443"/>
        <end position="2475"/>
    </location>
</feature>
<proteinExistence type="predicted"/>
<feature type="domain" description="Bacterial Ig-like" evidence="4">
    <location>
        <begin position="1182"/>
        <end position="1286"/>
    </location>
</feature>
<dbReference type="InterPro" id="IPR044016">
    <property type="entry name" value="Big_13"/>
</dbReference>
<evidence type="ECO:0000259" key="3">
    <source>
        <dbReference type="Pfam" id="PF17936"/>
    </source>
</evidence>
<dbReference type="EMBL" id="CAEZTQ010000003">
    <property type="protein sequence ID" value="CAB4563099.1"/>
    <property type="molecule type" value="Genomic_DNA"/>
</dbReference>
<name>A0A6J6DJQ7_9ZZZZ</name>
<feature type="compositionally biased region" description="Polar residues" evidence="1">
    <location>
        <begin position="2631"/>
        <end position="2647"/>
    </location>
</feature>
<feature type="region of interest" description="Disordered" evidence="1">
    <location>
        <begin position="2631"/>
        <end position="2655"/>
    </location>
</feature>
<feature type="domain" description="Bacterial Ig-like" evidence="4">
    <location>
        <begin position="1293"/>
        <end position="1385"/>
    </location>
</feature>
<feature type="transmembrane region" description="Helical" evidence="2">
    <location>
        <begin position="2961"/>
        <end position="2985"/>
    </location>
</feature>
<reference evidence="6" key="1">
    <citation type="submission" date="2020-05" db="EMBL/GenBank/DDBJ databases">
        <authorList>
            <person name="Chiriac C."/>
            <person name="Salcher M."/>
            <person name="Ghai R."/>
            <person name="Kavagutti S V."/>
        </authorList>
    </citation>
    <scope>NUCLEOTIDE SEQUENCE</scope>
</reference>
<feature type="domain" description="Bacterial Ig-like" evidence="5">
    <location>
        <begin position="654"/>
        <end position="753"/>
    </location>
</feature>
<feature type="transmembrane region" description="Helical" evidence="2">
    <location>
        <begin position="2794"/>
        <end position="2823"/>
    </location>
</feature>
<dbReference type="Pfam" id="PF17936">
    <property type="entry name" value="Big_6"/>
    <property type="match status" value="1"/>
</dbReference>
<feature type="transmembrane region" description="Helical" evidence="2">
    <location>
        <begin position="3005"/>
        <end position="3024"/>
    </location>
</feature>
<organism evidence="6">
    <name type="scientific">freshwater metagenome</name>
    <dbReference type="NCBI Taxonomy" id="449393"/>
    <lineage>
        <taxon>unclassified sequences</taxon>
        <taxon>metagenomes</taxon>
        <taxon>ecological metagenomes</taxon>
    </lineage>
</organism>
<evidence type="ECO:0000259" key="5">
    <source>
        <dbReference type="Pfam" id="PF19078"/>
    </source>
</evidence>
<dbReference type="InterPro" id="IPR041498">
    <property type="entry name" value="Big_6"/>
</dbReference>
<keyword evidence="2" id="KW-1133">Transmembrane helix</keyword>
<dbReference type="Pfam" id="PF19078">
    <property type="entry name" value="Big_12"/>
    <property type="match status" value="3"/>
</dbReference>
<feature type="domain" description="Bacterial Ig" evidence="3">
    <location>
        <begin position="1479"/>
        <end position="1556"/>
    </location>
</feature>
<keyword evidence="2" id="KW-0472">Membrane</keyword>
<dbReference type="InterPro" id="IPR013783">
    <property type="entry name" value="Ig-like_fold"/>
</dbReference>
<gene>
    <name evidence="6" type="ORF">UFOPK1704_00048</name>
</gene>
<dbReference type="Pfam" id="PF19077">
    <property type="entry name" value="Big_13"/>
    <property type="match status" value="4"/>
</dbReference>
<keyword evidence="2" id="KW-0812">Transmembrane</keyword>
<dbReference type="NCBIfam" id="NF033510">
    <property type="entry name" value="Ca_tandemer"/>
    <property type="match status" value="2"/>
</dbReference>
<sequence>MITFTLDQASTDFGVDDVATSGGTISGFTGSGMLYTASFSPSSGFSGTAQISVDAGAFSNASGVFNTSSSLSIAVDTAAPRVISIQSSTSNGMYRTGSIIDVTVTFNEAITVNTGGGVPSLILETGATDRSANFVSASGAVATFRYTVQVGDLSTDLDIQSVDALVLNGGAIRDVVGNIANRTLMSSGSAGSLAANAALIIDTVAPTAPTGLILTPVGGTVTSNKLSATNTNLTATATIIPGEATGGTATLYLDGALIATDATISSTDSTATFTLGVTTTAQLQALVTGSGVVTVKLADLAGNLSLASSGVSLSVDYVVPTITLSSNRTSVIAGQTAIVTATLSEPSINFSLGDITVVGGSAGTFSGSGTSYSFVLTPTSNSTVAMVASVTTGAFTDAAGNPNEVSNTVTSTVDTAIPVVSSVSSTTANGAYRAGSVVDISVVFTDAVIVQTGGGTPVLALNAAAGASATFVAGSGTSTLTFRYTVLAGHTSGDLDYATVNALSLNAGTIRDLSGNDASVSLPTVGGASSLAGNKAIVIDTLAPTSPTNLALAPVGGTVVANTLLASTTNLTASANIITGQATNGTANLLLGETVLATDNSISSSDTTLAFSLGLSSSAALQSAIAAGGAVTVQLIDAAGNVSALSSSVMLVVDYVVPTITLTSATTTLRVGQTAVITATLSEPSSNFVITDIATTEGSVSNFVAVSSTVYRFTFTPAVVRNQVTGSVAVLAGVFTDTAGNGNAPSASLSFAIDTLAPNAPVISGTSPITTNDVSPTISGTAEAGSTVVVYDNSSSPATELKTLVATDGTWSFTDVALLDGDHSITAVATDIAGNASIASQGVTWRIDSVPPVVTMSAVAGNDDVTIVEKNAGVTVSGTVENNATMTLTFAGLTKSITPVSGSWSYTLTSSDWTQIGTTALVVFVAAATDTATNVTERSRSVAMNLSSVVAPGVPQLLLADDSGTPGDSRTNQRTVRITTALTNSGSLVHKPGQLLQLVDLSGGVVASRVLTSADISAGAYEFIVSSLDDGTYGYRAKVSGEGNSAVSTSDLMLVIDNRIPGTPGAPDLEASSDSGISSSDNITNKNDGWFTIAIDGVQISGNALIAGDKIKLLSGSNVVHTSTLTSSEISAQSIRVQADSIFSQGSHVISAQAESASGTRGTPSQSITVVVDRTSYGAPSTPNLSDASDTGLSNSDNVTNIVQPTFVFSLASFGAVANDSLSLLDGSNTVIGEVVITQQDVLAGFVEVPISGTFADGTHAVSARITDRAGNIGQISAGLTVMIDTAAPSASTPVLTASSDTGFSSTDRVTSLLRPTFSGVGVNDQRIDIYNGSNFQGSATVASGVWNFTVLADFANGSHQIRSKTVDVAGNESSLSSSVVVVIDSVQPSNPVFTNSNMIKNSATPVLTGVAEADAFVTVRSGALSLATTRTAVSGAWTAEIASPLAQSVFALDAVATDVAGNVSSGMSNASLTIDTTAPAAPTITAFNVVSSPITLNGTGEVGATVSIFDGTTVIGTAVVGAGGTWTFTTAALTQGAHSFTAVQTDAAMNGSSASSPARIITATQTAAILGADSNNNNNNVALTASQYVADGVTAINTPAKAGLMNDVLDELSSNAVDTQSELVSVAEVVNSIFATASGTAVSPPLTAASLALLGITGVTSENLAAVLAAIAATPDDGSGVDSFSELRQLIDDAVTDATAALNVISGFTGSNVAPTLSTYADAAISGVSVANIGAVNSLIAELSSSATDTSTEVQDAVNAYVALLNTADGVANGVEAITLAQFQTLGLGVINTASERQLFNSVVDVSLVSAIDTWAELDYLATIVNRISVLAAGGTPSPALTADDLARLGITGVTSNNLAEVLNAIAATADNGSGVSSLMLLQNVVNTGIANAVADSRAVIASYEGSTGVPTLGDFANVGVTGVTNANLAGVNSFLAVIAASESDSQSEVQTTVDALSKVAAAANGFADGGASLNATDYAALGLTYINLSSEIGLLNDVLDNKVTQAVDTYTEVAALASIVARIIGETSGTVASPELTPQDFLALEISGVTSHNIEAILSAIRSSNSNNTPITDLSSLRTLVASAVEQARDAAILVISQFDGSSNSVAPSLADFANAEVSGVTISNIVAVRTAFAVIGSLASDSTSEISAVVNGFVAVLAGADGTANSNVSLTVAEYQGFGIRAIDTTDKAALLNSVLDRKIRTSVDEYLEIVVLSEIVSDLFLLATGNEPLSEISIERLSLLGLTGVTPENISLILAAIGNLNGNTGGLNSLTKLQNIVDTVRTNQANALVVIKSYDGTNTIPSLSTFEALGITGVDYRNIGLVNQYLATMTMAQTDSQIEVQALVDAVLKILVCADGIANQNCALTGAEYRAMGYVDIDTDAEIEAMNAEMDVLDLSPADLHNVTAQLAVDITQRFAPVAPSPAPVNPPTVDVPNSVPAVRPVDTPNTGVSVTPTTVATSTSTPPTTTTIPPMEILDMSGGVRVAPNRGVVLINGALQEMQITIAQGNIATAQIPGLFTVRLTPQKLESDPAITGRESQIIAFKGRTIQISAEGFAAQSGVEVWVNSTPVLLGTVTTDTQGTFSQAFELPAGIEVGDHVLTLSGTAQSGSAAIVSIGLVVVDISSITESENPSDNSTDAVNTDQEPFDARSEPKSTVALLGEMVALLALAGLAGSSSGGGRRNDDDEDNDGSGDRGSGDVAEVSAGETGENSEKNRDIFRIPRLRFMDHLMANFPRTISRQSPLLGSIFADAAYLRAWLGSLWALVPLLGVVTGVVAAVNTQFEVVMPALFLLTLIVVVSVFDALFGFVAVVTFGLAVLLGGGVHSADSIRGLLGMFVFSFAVPLIATASRPFRRLATQGFTGVWDRAADFVLITLFGAWAGGSMFSALPGLIGFRPDYADQISHIQIAAALALAARFVLENGATVFVPSQLRAMTVTDLCEPTVRQVVFSSFVRTAIFVFVAEVFIGNNWALWVGAILYLVPKLVPLMQDSLPNVPSLHIFMPRGLLKIVVLLLIAKWWGGLLTSNISNADQMVRIGFVFMGVPSLIATICGWFGRSSTHQWKQTWLTRIAGLVLLIVLFLMVQDII</sequence>
<dbReference type="InterPro" id="IPR044048">
    <property type="entry name" value="Big_12"/>
</dbReference>
<feature type="domain" description="Bacterial Ig-like" evidence="5">
    <location>
        <begin position="316"/>
        <end position="410"/>
    </location>
</feature>
<feature type="compositionally biased region" description="Low complexity" evidence="1">
    <location>
        <begin position="2451"/>
        <end position="2472"/>
    </location>
</feature>
<evidence type="ECO:0000259" key="4">
    <source>
        <dbReference type="Pfam" id="PF19077"/>
    </source>
</evidence>
<accession>A0A6J6DJQ7</accession>
<evidence type="ECO:0000256" key="1">
    <source>
        <dbReference type="SAM" id="MobiDB-lite"/>
    </source>
</evidence>
<feature type="domain" description="Bacterial Ig-like" evidence="4">
    <location>
        <begin position="769"/>
        <end position="848"/>
    </location>
</feature>
<dbReference type="Gene3D" id="2.60.40.10">
    <property type="entry name" value="Immunoglobulins"/>
    <property type="match status" value="7"/>
</dbReference>
<feature type="transmembrane region" description="Helical" evidence="2">
    <location>
        <begin position="2835"/>
        <end position="2853"/>
    </location>
</feature>